<dbReference type="EMBL" id="JH930468">
    <property type="protein sequence ID" value="EKM60259.1"/>
    <property type="molecule type" value="Genomic_DNA"/>
</dbReference>
<dbReference type="SUPFAM" id="SSF54427">
    <property type="entry name" value="NTF2-like"/>
    <property type="match status" value="1"/>
</dbReference>
<dbReference type="Proteomes" id="UP000008370">
    <property type="component" value="Unassembled WGS sequence"/>
</dbReference>
<dbReference type="FunFam" id="3.50.50.60:FF:000023">
    <property type="entry name" value="Dimethylaniline monooxygenase [N-oxide-forming]"/>
    <property type="match status" value="1"/>
</dbReference>
<evidence type="ECO:0000256" key="4">
    <source>
        <dbReference type="ARBA" id="ARBA00022827"/>
    </source>
</evidence>
<dbReference type="InterPro" id="IPR036188">
    <property type="entry name" value="FAD/NAD-bd_sf"/>
</dbReference>
<evidence type="ECO:0000256" key="2">
    <source>
        <dbReference type="ARBA" id="ARBA00009183"/>
    </source>
</evidence>
<dbReference type="OrthoDB" id="74360at2759"/>
<evidence type="ECO:0000256" key="6">
    <source>
        <dbReference type="ARBA" id="ARBA00023002"/>
    </source>
</evidence>
<dbReference type="GO" id="GO:0004499">
    <property type="term" value="F:N,N-dimethylaniline monooxygenase activity"/>
    <property type="evidence" value="ECO:0007669"/>
    <property type="project" value="InterPro"/>
</dbReference>
<keyword evidence="6" id="KW-0560">Oxidoreductase</keyword>
<accession>K5WM45</accession>
<comment type="similarity">
    <text evidence="2">Belongs to the FMO family.</text>
</comment>
<dbReference type="KEGG" id="pco:PHACADRAFT_132762"/>
<gene>
    <name evidence="7" type="ORF">PHACADRAFT_132762</name>
</gene>
<keyword evidence="4" id="KW-0274">FAD</keyword>
<dbReference type="RefSeq" id="XP_007389730.1">
    <property type="nucleotide sequence ID" value="XM_007389668.1"/>
</dbReference>
<dbReference type="PANTHER" id="PTHR43539:SF68">
    <property type="entry name" value="FLAVIN-BINDING MONOOXYGENASE-LIKE PROTEIN (AFU_ORTHOLOGUE AFUA_4G09220)"/>
    <property type="match status" value="1"/>
</dbReference>
<evidence type="ECO:0000313" key="7">
    <source>
        <dbReference type="EMBL" id="EKM60259.1"/>
    </source>
</evidence>
<dbReference type="SUPFAM" id="SSF51905">
    <property type="entry name" value="FAD/NAD(P)-binding domain"/>
    <property type="match status" value="2"/>
</dbReference>
<dbReference type="InterPro" id="IPR050982">
    <property type="entry name" value="Auxin_biosynth/cation_transpt"/>
</dbReference>
<dbReference type="GeneID" id="18908239"/>
<dbReference type="HOGENOM" id="CLU_015676_1_0_1"/>
<dbReference type="PRINTS" id="PR00411">
    <property type="entry name" value="PNDRDTASEI"/>
</dbReference>
<evidence type="ECO:0000256" key="5">
    <source>
        <dbReference type="ARBA" id="ARBA00022857"/>
    </source>
</evidence>
<evidence type="ECO:0008006" key="9">
    <source>
        <dbReference type="Google" id="ProtNLM"/>
    </source>
</evidence>
<dbReference type="InterPro" id="IPR020946">
    <property type="entry name" value="Flavin_mOase-like"/>
</dbReference>
<dbReference type="Gene3D" id="3.10.450.50">
    <property type="match status" value="1"/>
</dbReference>
<dbReference type="InterPro" id="IPR032710">
    <property type="entry name" value="NTF2-like_dom_sf"/>
</dbReference>
<name>K5WM45_PHACS</name>
<dbReference type="AlphaFoldDB" id="K5WM45"/>
<keyword evidence="5" id="KW-0521">NADP</keyword>
<evidence type="ECO:0000313" key="8">
    <source>
        <dbReference type="Proteomes" id="UP000008370"/>
    </source>
</evidence>
<dbReference type="Pfam" id="PF00743">
    <property type="entry name" value="FMO-like"/>
    <property type="match status" value="1"/>
</dbReference>
<dbReference type="PANTHER" id="PTHR43539">
    <property type="entry name" value="FLAVIN-BINDING MONOOXYGENASE-LIKE PROTEIN (AFU_ORTHOLOGUE AFUA_4G09220)"/>
    <property type="match status" value="1"/>
</dbReference>
<dbReference type="InParanoid" id="K5WM45"/>
<evidence type="ECO:0000256" key="3">
    <source>
        <dbReference type="ARBA" id="ARBA00022630"/>
    </source>
</evidence>
<reference evidence="7 8" key="1">
    <citation type="journal article" date="2012" name="BMC Genomics">
        <title>Comparative genomics of the white-rot fungi, Phanerochaete carnosa and P. chrysosporium, to elucidate the genetic basis of the distinct wood types they colonize.</title>
        <authorList>
            <person name="Suzuki H."/>
            <person name="MacDonald J."/>
            <person name="Syed K."/>
            <person name="Salamov A."/>
            <person name="Hori C."/>
            <person name="Aerts A."/>
            <person name="Henrissat B."/>
            <person name="Wiebenga A."/>
            <person name="vanKuyk P.A."/>
            <person name="Barry K."/>
            <person name="Lindquist E."/>
            <person name="LaButti K."/>
            <person name="Lapidus A."/>
            <person name="Lucas S."/>
            <person name="Coutinho P."/>
            <person name="Gong Y."/>
            <person name="Samejima M."/>
            <person name="Mahadevan R."/>
            <person name="Abou-Zaid M."/>
            <person name="de Vries R.P."/>
            <person name="Igarashi K."/>
            <person name="Yadav J.S."/>
            <person name="Grigoriev I.V."/>
            <person name="Master E.R."/>
        </authorList>
    </citation>
    <scope>NUCLEOTIDE SEQUENCE [LARGE SCALE GENOMIC DNA]</scope>
    <source>
        <strain evidence="7 8">HHB-10118-sp</strain>
    </source>
</reference>
<comment type="cofactor">
    <cofactor evidence="1">
        <name>FAD</name>
        <dbReference type="ChEBI" id="CHEBI:57692"/>
    </cofactor>
</comment>
<evidence type="ECO:0000256" key="1">
    <source>
        <dbReference type="ARBA" id="ARBA00001974"/>
    </source>
</evidence>
<dbReference type="Gene3D" id="3.50.50.60">
    <property type="entry name" value="FAD/NAD(P)-binding domain"/>
    <property type="match status" value="2"/>
</dbReference>
<protein>
    <recommendedName>
        <fullName evidence="9">FAD/NAD(P)-binding domain-containing protein</fullName>
    </recommendedName>
</protein>
<organism evidence="7 8">
    <name type="scientific">Phanerochaete carnosa (strain HHB-10118-sp)</name>
    <name type="common">White-rot fungus</name>
    <name type="synonym">Peniophora carnosa</name>
    <dbReference type="NCBI Taxonomy" id="650164"/>
    <lineage>
        <taxon>Eukaryota</taxon>
        <taxon>Fungi</taxon>
        <taxon>Dikarya</taxon>
        <taxon>Basidiomycota</taxon>
        <taxon>Agaricomycotina</taxon>
        <taxon>Agaricomycetes</taxon>
        <taxon>Polyporales</taxon>
        <taxon>Phanerochaetaceae</taxon>
        <taxon>Phanerochaete</taxon>
    </lineage>
</organism>
<dbReference type="GO" id="GO:0050661">
    <property type="term" value="F:NADP binding"/>
    <property type="evidence" value="ECO:0007669"/>
    <property type="project" value="InterPro"/>
</dbReference>
<keyword evidence="3" id="KW-0285">Flavoprotein</keyword>
<dbReference type="GO" id="GO:0050660">
    <property type="term" value="F:flavin adenine dinucleotide binding"/>
    <property type="evidence" value="ECO:0007669"/>
    <property type="project" value="InterPro"/>
</dbReference>
<sequence>MATAHTDLPTTKRLGITTKDVTSADADKVATEWLKKFEENILENDIDGVLSLLTDDAWWRDLLAMTWDLRSFQGPARIRRFLEDRLQPAQLHNFRLTSAQADDLYADLAWVRVHYTCENEVGACSGVARLVPVRGTWQAHNVFTNLEALHGHPEASGPLRDPAPNHGKWLEQRARAREFVDRDPEVLVVGGGQSGLEIGARLKLLGVPTLVCEKHKRIGDNWRHRYAALCLHDVVWYDHMPYIPFPASWPVYTPAQKLADWLEYYANAMEVDYWTDARVINARREASGPNAGKWQVTVERGDKNRVLYVDHVVFAIGVGGGTPNMPKIPGMDEFEGQVLHSTQHDKATDHAGKKVAVVGACTSAHDIAADYADNGVDVTIVQRASTYIMTNKEGMPRLMKGVYWEDGPPTEVGDLIDNSMPILYRKMVHKRITKDIAEADKELLDGLHKVGFKTNLGVDGSGFLILAMLRLGGYYLDVGASQMIVDGKIKLKSSGPIKRFTKDGLVFEDGSEMKADVVLFATGYGDPRGPIRDIVGPEVGKQLTPVWGIDDEGELRSCWKEIGVENLWLMMGNFAWCRFYSKRLALQIKARQEGIMGERYSAPVKW</sequence>
<proteinExistence type="inferred from homology"/>
<keyword evidence="8" id="KW-1185">Reference proteome</keyword>